<keyword evidence="3" id="KW-0723">Serine/threonine-protein kinase</keyword>
<dbReference type="Gene3D" id="1.10.510.10">
    <property type="entry name" value="Transferase(Phosphotransferase) domain 1"/>
    <property type="match status" value="1"/>
</dbReference>
<evidence type="ECO:0000256" key="7">
    <source>
        <dbReference type="ARBA" id="ARBA00022777"/>
    </source>
</evidence>
<dbReference type="eggNOG" id="KOG0610">
    <property type="taxonomic scope" value="Eukaryota"/>
</dbReference>
<gene>
    <name evidence="14" type="primary">NCAS0D04710</name>
    <name evidence="14" type="ordered locus">NCAS_0D04710</name>
</gene>
<feature type="region of interest" description="Disordered" evidence="11">
    <location>
        <begin position="85"/>
        <end position="105"/>
    </location>
</feature>
<dbReference type="EC" id="2.7.11.1" evidence="2"/>
<evidence type="ECO:0000256" key="8">
    <source>
        <dbReference type="ARBA" id="ARBA00022840"/>
    </source>
</evidence>
<comment type="catalytic activity">
    <reaction evidence="10">
        <text>L-seryl-[protein] + ATP = O-phospho-L-seryl-[protein] + ADP + H(+)</text>
        <dbReference type="Rhea" id="RHEA:17989"/>
        <dbReference type="Rhea" id="RHEA-COMP:9863"/>
        <dbReference type="Rhea" id="RHEA-COMP:11604"/>
        <dbReference type="ChEBI" id="CHEBI:15378"/>
        <dbReference type="ChEBI" id="CHEBI:29999"/>
        <dbReference type="ChEBI" id="CHEBI:30616"/>
        <dbReference type="ChEBI" id="CHEBI:83421"/>
        <dbReference type="ChEBI" id="CHEBI:456216"/>
        <dbReference type="EC" id="2.7.11.1"/>
    </reaction>
</comment>
<sequence>MEQPELYDRPTIAPMTSPSGNTRTMSLPKLFNKSFRKHGTSNSSSSCSSTSNSNSYMTNYSGTSTKSTSTPLELGFSKFEIPFPTRKDTAEKTKAENVDSETTSTSRFAKLKNMFHATKTPQATNNNDNDNANDNDEVEEVEYLVGSIHLKESTDSDPDHEELQSKISPNLSPKASFSNHTEPYHISPNRIRSPSAPVGLSQGYKRFADTNPFRSNTVSQLSSQNPLTNHFNENTYEDQQFIDSSMNSHTFYFKHPAYATTLQRNHMDLSNLSLNEIKENEELQQFCDGNTPASTAASTTTRSPSASNSPTMESISTANESIRTNTRTRSGSRPQTLRTHSIPIVKRALSVPNTESDINHTQSEVQISKDKRTYSIDSEPKRSQRLRNKSFGNKFQDIKVNPQSFEKIKLLGQGDVGKVFLVKEKKTNGLYAMKIYNKKDMIKREKIKRVITEQEILATSNHPFIVTLYHSFQTEDYLYLCMEYCMGGEFFRALQTRDSKCICEDDARFYASEVLAALEYLHLLGFIYRDLKPENILLHKSGHIMLSDFDLSVHAKDSKNPIFMKDGILPTTNSNLIVDTKICSEGFRTNSFVGTEEYIAPEVIRGNGHTVAVDWWTLGILIFEMLFGKTPFKGDTTNETFANILSKDFEFPNSNDITRNCKNLIKKLLTKNETKRLGSKMGAAEIKKHSFFKNVNWNMLRNEEPPLIPELSSDGQELARLADNKMKQKSKENEQEHLMFEETVESDDQITEDDPFHDFNSMSLLQNNEKPTIYVNHNSYGKVSYTPNSNRSRSNSTRGGFFKI</sequence>
<protein>
    <recommendedName>
        <fullName evidence="2">non-specific serine/threonine protein kinase</fullName>
        <ecNumber evidence="2">2.7.11.1</ecNumber>
    </recommendedName>
</protein>
<proteinExistence type="inferred from homology"/>
<dbReference type="SUPFAM" id="SSF56112">
    <property type="entry name" value="Protein kinase-like (PK-like)"/>
    <property type="match status" value="1"/>
</dbReference>
<dbReference type="HOGENOM" id="CLU_000288_84_2_1"/>
<evidence type="ECO:0000256" key="5">
    <source>
        <dbReference type="ARBA" id="ARBA00022679"/>
    </source>
</evidence>
<evidence type="ECO:0000256" key="2">
    <source>
        <dbReference type="ARBA" id="ARBA00012513"/>
    </source>
</evidence>
<dbReference type="SMART" id="SM00220">
    <property type="entry name" value="S_TKc"/>
    <property type="match status" value="1"/>
</dbReference>
<feature type="region of interest" description="Disordered" evidence="11">
    <location>
        <begin position="785"/>
        <end position="804"/>
    </location>
</feature>
<dbReference type="Proteomes" id="UP000001640">
    <property type="component" value="Chromosome 4"/>
</dbReference>
<keyword evidence="7" id="KW-0418">Kinase</keyword>
<dbReference type="GO" id="GO:0000749">
    <property type="term" value="P:response to pheromone triggering conjugation with cellular fusion"/>
    <property type="evidence" value="ECO:0007669"/>
    <property type="project" value="EnsemblFungi"/>
</dbReference>
<dbReference type="FunFam" id="3.30.200.20:FF:000524">
    <property type="entry name" value="Non-specific serine/threonine protein kinase"/>
    <property type="match status" value="1"/>
</dbReference>
<reference key="2">
    <citation type="submission" date="2011-08" db="EMBL/GenBank/DDBJ databases">
        <title>Genome sequence of Naumovozyma castellii.</title>
        <authorList>
            <person name="Gordon J.L."/>
            <person name="Armisen D."/>
            <person name="Proux-Wera E."/>
            <person name="OhEigeartaigh S.S."/>
            <person name="Byrne K.P."/>
            <person name="Wolfe K.H."/>
        </authorList>
    </citation>
    <scope>NUCLEOTIDE SEQUENCE</scope>
    <source>
        <strain>Type strain:CBS 4309</strain>
    </source>
</reference>
<feature type="compositionally biased region" description="Polar residues" evidence="11">
    <location>
        <begin position="14"/>
        <end position="25"/>
    </location>
</feature>
<evidence type="ECO:0000313" key="15">
    <source>
        <dbReference type="Proteomes" id="UP000001640"/>
    </source>
</evidence>
<feature type="compositionally biased region" description="Polar residues" evidence="11">
    <location>
        <begin position="312"/>
        <end position="339"/>
    </location>
</feature>
<accession>G0VER1</accession>
<evidence type="ECO:0000256" key="11">
    <source>
        <dbReference type="SAM" id="MobiDB-lite"/>
    </source>
</evidence>
<dbReference type="OrthoDB" id="432483at2759"/>
<evidence type="ECO:0000313" key="14">
    <source>
        <dbReference type="EMBL" id="CCC70052.1"/>
    </source>
</evidence>
<dbReference type="GO" id="GO:0005524">
    <property type="term" value="F:ATP binding"/>
    <property type="evidence" value="ECO:0007669"/>
    <property type="project" value="UniProtKB-KW"/>
</dbReference>
<dbReference type="Gene3D" id="3.30.200.20">
    <property type="entry name" value="Phosphorylase Kinase, domain 1"/>
    <property type="match status" value="1"/>
</dbReference>
<evidence type="ECO:0000256" key="9">
    <source>
        <dbReference type="ARBA" id="ARBA00047899"/>
    </source>
</evidence>
<feature type="compositionally biased region" description="Basic and acidic residues" evidence="11">
    <location>
        <begin position="367"/>
        <end position="382"/>
    </location>
</feature>
<dbReference type="Pfam" id="PF00069">
    <property type="entry name" value="Pkinase"/>
    <property type="match status" value="1"/>
</dbReference>
<keyword evidence="4" id="KW-0597">Phosphoprotein</keyword>
<evidence type="ECO:0000256" key="4">
    <source>
        <dbReference type="ARBA" id="ARBA00022553"/>
    </source>
</evidence>
<dbReference type="PROSITE" id="PS50011">
    <property type="entry name" value="PROTEIN_KINASE_DOM"/>
    <property type="match status" value="1"/>
</dbReference>
<dbReference type="GO" id="GO:0004674">
    <property type="term" value="F:protein serine/threonine kinase activity"/>
    <property type="evidence" value="ECO:0007669"/>
    <property type="project" value="UniProtKB-KW"/>
</dbReference>
<evidence type="ECO:0000256" key="6">
    <source>
        <dbReference type="ARBA" id="ARBA00022741"/>
    </source>
</evidence>
<keyword evidence="5" id="KW-0808">Transferase</keyword>
<dbReference type="EMBL" id="HE576755">
    <property type="protein sequence ID" value="CCC70052.1"/>
    <property type="molecule type" value="Genomic_DNA"/>
</dbReference>
<dbReference type="PROSITE" id="PS00108">
    <property type="entry name" value="PROTEIN_KINASE_ST"/>
    <property type="match status" value="1"/>
</dbReference>
<feature type="compositionally biased region" description="Low complexity" evidence="11">
    <location>
        <begin position="291"/>
        <end position="311"/>
    </location>
</feature>
<dbReference type="STRING" id="1064592.G0VER1"/>
<dbReference type="CDD" id="cd05574">
    <property type="entry name" value="STKc_phototropin_like"/>
    <property type="match status" value="1"/>
</dbReference>
<evidence type="ECO:0000256" key="3">
    <source>
        <dbReference type="ARBA" id="ARBA00022527"/>
    </source>
</evidence>
<evidence type="ECO:0000256" key="1">
    <source>
        <dbReference type="ARBA" id="ARBA00009903"/>
    </source>
</evidence>
<name>G0VER1_NAUCA</name>
<feature type="region of interest" description="Disordered" evidence="11">
    <location>
        <begin position="152"/>
        <end position="195"/>
    </location>
</feature>
<keyword evidence="6" id="KW-0547">Nucleotide-binding</keyword>
<dbReference type="FunFam" id="1.10.510.10:FF:000121">
    <property type="entry name" value="Serine/threonine-protein kinase nrc-2"/>
    <property type="match status" value="1"/>
</dbReference>
<dbReference type="GO" id="GO:0045332">
    <property type="term" value="P:phospholipid translocation"/>
    <property type="evidence" value="ECO:0007669"/>
    <property type="project" value="EnsemblFungi"/>
</dbReference>
<dbReference type="GeneID" id="96903658"/>
<dbReference type="PROSITE" id="PS51285">
    <property type="entry name" value="AGC_KINASE_CTER"/>
    <property type="match status" value="1"/>
</dbReference>
<dbReference type="AlphaFoldDB" id="G0VER1"/>
<comment type="catalytic activity">
    <reaction evidence="9">
        <text>L-threonyl-[protein] + ATP = O-phospho-L-threonyl-[protein] + ADP + H(+)</text>
        <dbReference type="Rhea" id="RHEA:46608"/>
        <dbReference type="Rhea" id="RHEA-COMP:11060"/>
        <dbReference type="Rhea" id="RHEA-COMP:11605"/>
        <dbReference type="ChEBI" id="CHEBI:15378"/>
        <dbReference type="ChEBI" id="CHEBI:30013"/>
        <dbReference type="ChEBI" id="CHEBI:30616"/>
        <dbReference type="ChEBI" id="CHEBI:61977"/>
        <dbReference type="ChEBI" id="CHEBI:456216"/>
        <dbReference type="EC" id="2.7.11.1"/>
    </reaction>
</comment>
<dbReference type="RefSeq" id="XP_003676413.1">
    <property type="nucleotide sequence ID" value="XM_003676365.1"/>
</dbReference>
<feature type="region of interest" description="Disordered" evidence="11">
    <location>
        <begin position="288"/>
        <end position="390"/>
    </location>
</feature>
<feature type="region of interest" description="Disordered" evidence="11">
    <location>
        <begin position="1"/>
        <end position="71"/>
    </location>
</feature>
<comment type="similarity">
    <text evidence="1">Belongs to the protein kinase superfamily. AGC Ser/Thr protein kinase family.</text>
</comment>
<feature type="compositionally biased region" description="Polar residues" evidence="11">
    <location>
        <begin position="351"/>
        <end position="366"/>
    </location>
</feature>
<keyword evidence="15" id="KW-1185">Reference proteome</keyword>
<feature type="domain" description="Protein kinase" evidence="12">
    <location>
        <begin position="405"/>
        <end position="692"/>
    </location>
</feature>
<feature type="compositionally biased region" description="Low complexity" evidence="11">
    <location>
        <begin position="788"/>
        <end position="798"/>
    </location>
</feature>
<evidence type="ECO:0000259" key="12">
    <source>
        <dbReference type="PROSITE" id="PS50011"/>
    </source>
</evidence>
<reference evidence="14 15" key="1">
    <citation type="journal article" date="2011" name="Proc. Natl. Acad. Sci. U.S.A.">
        <title>Evolutionary erosion of yeast sex chromosomes by mating-type switching accidents.</title>
        <authorList>
            <person name="Gordon J.L."/>
            <person name="Armisen D."/>
            <person name="Proux-Wera E."/>
            <person name="Oheigeartaigh S.S."/>
            <person name="Byrne K.P."/>
            <person name="Wolfe K.H."/>
        </authorList>
    </citation>
    <scope>NUCLEOTIDE SEQUENCE [LARGE SCALE GENOMIC DNA]</scope>
    <source>
        <strain evidence="15">ATCC 76901 / BCRC 22586 / CBS 4309 / NBRC 1992 / NRRL Y-12630</strain>
    </source>
</reference>
<dbReference type="PANTHER" id="PTHR45637">
    <property type="entry name" value="FLIPPASE KINASE 1-RELATED"/>
    <property type="match status" value="1"/>
</dbReference>
<evidence type="ECO:0000259" key="13">
    <source>
        <dbReference type="PROSITE" id="PS51285"/>
    </source>
</evidence>
<feature type="compositionally biased region" description="Basic and acidic residues" evidence="11">
    <location>
        <begin position="85"/>
        <end position="97"/>
    </location>
</feature>
<dbReference type="InterPro" id="IPR000719">
    <property type="entry name" value="Prot_kinase_dom"/>
</dbReference>
<dbReference type="InterPro" id="IPR000961">
    <property type="entry name" value="AGC-kinase_C"/>
</dbReference>
<feature type="compositionally biased region" description="Low complexity" evidence="11">
    <location>
        <begin position="40"/>
        <end position="65"/>
    </location>
</feature>
<organism evidence="14 15">
    <name type="scientific">Naumovozyma castellii</name>
    <name type="common">Yeast</name>
    <name type="synonym">Saccharomyces castellii</name>
    <dbReference type="NCBI Taxonomy" id="27288"/>
    <lineage>
        <taxon>Eukaryota</taxon>
        <taxon>Fungi</taxon>
        <taxon>Dikarya</taxon>
        <taxon>Ascomycota</taxon>
        <taxon>Saccharomycotina</taxon>
        <taxon>Saccharomycetes</taxon>
        <taxon>Saccharomycetales</taxon>
        <taxon>Saccharomycetaceae</taxon>
        <taxon>Naumovozyma</taxon>
    </lineage>
</organism>
<dbReference type="InParanoid" id="G0VER1"/>
<evidence type="ECO:0000256" key="10">
    <source>
        <dbReference type="ARBA" id="ARBA00048679"/>
    </source>
</evidence>
<feature type="compositionally biased region" description="Polar residues" evidence="11">
    <location>
        <begin position="165"/>
        <end position="181"/>
    </location>
</feature>
<dbReference type="OMA" id="VTEFACC"/>
<keyword evidence="8" id="KW-0067">ATP-binding</keyword>
<dbReference type="InterPro" id="IPR011009">
    <property type="entry name" value="Kinase-like_dom_sf"/>
</dbReference>
<feature type="domain" description="AGC-kinase C-terminal" evidence="13">
    <location>
        <begin position="693"/>
        <end position="771"/>
    </location>
</feature>
<dbReference type="InterPro" id="IPR008271">
    <property type="entry name" value="Ser/Thr_kinase_AS"/>
</dbReference>
<dbReference type="KEGG" id="ncs:NCAS_0D04710"/>